<dbReference type="Proteomes" id="UP000789595">
    <property type="component" value="Unassembled WGS sequence"/>
</dbReference>
<keyword evidence="2" id="KW-0472">Membrane</keyword>
<feature type="transmembrane region" description="Helical" evidence="2">
    <location>
        <begin position="12"/>
        <end position="36"/>
    </location>
</feature>
<dbReference type="SUPFAM" id="SSF52343">
    <property type="entry name" value="Ferredoxin reductase-like, C-terminal NADP-linked domain"/>
    <property type="match status" value="1"/>
</dbReference>
<accession>A0A8J2SU19</accession>
<name>A0A8J2SU19_9STRA</name>
<dbReference type="AlphaFoldDB" id="A0A8J2SU19"/>
<evidence type="ECO:0008006" key="5">
    <source>
        <dbReference type="Google" id="ProtNLM"/>
    </source>
</evidence>
<keyword evidence="4" id="KW-1185">Reference proteome</keyword>
<comment type="caution">
    <text evidence="3">The sequence shown here is derived from an EMBL/GenBank/DDBJ whole genome shotgun (WGS) entry which is preliminary data.</text>
</comment>
<dbReference type="InterPro" id="IPR039261">
    <property type="entry name" value="FNR_nucleotide-bd"/>
</dbReference>
<keyword evidence="2" id="KW-0812">Transmembrane</keyword>
<feature type="transmembrane region" description="Helical" evidence="2">
    <location>
        <begin position="374"/>
        <end position="398"/>
    </location>
</feature>
<protein>
    <recommendedName>
        <fullName evidence="5">Ferric reductase NAD binding domain-containing protein</fullName>
    </recommendedName>
</protein>
<evidence type="ECO:0000256" key="2">
    <source>
        <dbReference type="SAM" id="Phobius"/>
    </source>
</evidence>
<evidence type="ECO:0000256" key="1">
    <source>
        <dbReference type="SAM" id="MobiDB-lite"/>
    </source>
</evidence>
<feature type="region of interest" description="Disordered" evidence="1">
    <location>
        <begin position="286"/>
        <end position="325"/>
    </location>
</feature>
<sequence>MTPRAHRRKLAAAALAVACVIIYLWMLFAWETAWGVDLKHRDSPPWLVGTFWELQWAVACAALVLLAALCAAAEGLELWKRPPRYKGPRMFRVGDNASRVGLLALLLVACRIISLHAVSHKVGGRRGRAPSAKAWFCQNDDKVRPQPRAAEAARGRRTLVVAAGSGLAPAAAFLRAVRAARPESRGAPHVRLVAICRTASQLESLDAFCLPATGRLADEPAWVQRAGDTAEPWLSSEIHLTRAPDAPAATHAVTEKATRPSAGRVVVRRDGERLFAVAAPWPTDADATATTTASPLFPDAADETKEGADAAPPAPPGPSGAAGGDDAAAVLGSGLGFLAAAYAVAWREDAPFARHGKYLFDRRKDGNPNVVSGGLSLIVCAAAAFVGAVIALAVSAGIRRRRRRSYRSAELELKDIDEADAAAELVFATVGARPDLGDILRRANEELGADADVLIGGPQRLVDGLEDRLKDRVVERMTWAM</sequence>
<evidence type="ECO:0000313" key="4">
    <source>
        <dbReference type="Proteomes" id="UP000789595"/>
    </source>
</evidence>
<reference evidence="3" key="1">
    <citation type="submission" date="2021-11" db="EMBL/GenBank/DDBJ databases">
        <authorList>
            <consortium name="Genoscope - CEA"/>
            <person name="William W."/>
        </authorList>
    </citation>
    <scope>NUCLEOTIDE SEQUENCE</scope>
</reference>
<organism evidence="3 4">
    <name type="scientific">Pelagomonas calceolata</name>
    <dbReference type="NCBI Taxonomy" id="35677"/>
    <lineage>
        <taxon>Eukaryota</taxon>
        <taxon>Sar</taxon>
        <taxon>Stramenopiles</taxon>
        <taxon>Ochrophyta</taxon>
        <taxon>Pelagophyceae</taxon>
        <taxon>Pelagomonadales</taxon>
        <taxon>Pelagomonadaceae</taxon>
        <taxon>Pelagomonas</taxon>
    </lineage>
</organism>
<evidence type="ECO:0000313" key="3">
    <source>
        <dbReference type="EMBL" id="CAH0376293.1"/>
    </source>
</evidence>
<proteinExistence type="predicted"/>
<dbReference type="EMBL" id="CAKKNE010000005">
    <property type="protein sequence ID" value="CAH0376293.1"/>
    <property type="molecule type" value="Genomic_DNA"/>
</dbReference>
<gene>
    <name evidence="3" type="ORF">PECAL_5P08650</name>
</gene>
<feature type="transmembrane region" description="Helical" evidence="2">
    <location>
        <begin position="100"/>
        <end position="118"/>
    </location>
</feature>
<keyword evidence="2" id="KW-1133">Transmembrane helix</keyword>
<feature type="transmembrane region" description="Helical" evidence="2">
    <location>
        <begin position="56"/>
        <end position="79"/>
    </location>
</feature>